<dbReference type="Proteomes" id="UP000315295">
    <property type="component" value="Unassembled WGS sequence"/>
</dbReference>
<reference evidence="1 2" key="1">
    <citation type="journal article" date="2019" name="G3 (Bethesda)">
        <title>Sequencing of a Wild Apple (Malus baccata) Genome Unravels the Differences Between Cultivated and Wild Apple Species Regarding Disease Resistance and Cold Tolerance.</title>
        <authorList>
            <person name="Chen X."/>
        </authorList>
    </citation>
    <scope>NUCLEOTIDE SEQUENCE [LARGE SCALE GENOMIC DNA]</scope>
    <source>
        <strain evidence="2">cv. Shandingzi</strain>
        <tissue evidence="1">Leaves</tissue>
    </source>
</reference>
<accession>A0A540KQJ6</accession>
<dbReference type="EMBL" id="VIEB01001028">
    <property type="protein sequence ID" value="TQD76447.1"/>
    <property type="molecule type" value="Genomic_DNA"/>
</dbReference>
<protein>
    <submittedName>
        <fullName evidence="1">Uncharacterized protein</fullName>
    </submittedName>
</protein>
<sequence length="64" mass="6964">MGERNATRLVRGGYRVGSVCCELKPAGQPNVIGLPVFEIIVTRRNIQAIPNGVGRNYIVPCINL</sequence>
<comment type="caution">
    <text evidence="1">The sequence shown here is derived from an EMBL/GenBank/DDBJ whole genome shotgun (WGS) entry which is preliminary data.</text>
</comment>
<proteinExistence type="predicted"/>
<evidence type="ECO:0000313" key="2">
    <source>
        <dbReference type="Proteomes" id="UP000315295"/>
    </source>
</evidence>
<name>A0A540KQJ6_MALBA</name>
<dbReference type="AlphaFoldDB" id="A0A540KQJ6"/>
<evidence type="ECO:0000313" key="1">
    <source>
        <dbReference type="EMBL" id="TQD76447.1"/>
    </source>
</evidence>
<keyword evidence="2" id="KW-1185">Reference proteome</keyword>
<organism evidence="1 2">
    <name type="scientific">Malus baccata</name>
    <name type="common">Siberian crab apple</name>
    <name type="synonym">Pyrus baccata</name>
    <dbReference type="NCBI Taxonomy" id="106549"/>
    <lineage>
        <taxon>Eukaryota</taxon>
        <taxon>Viridiplantae</taxon>
        <taxon>Streptophyta</taxon>
        <taxon>Embryophyta</taxon>
        <taxon>Tracheophyta</taxon>
        <taxon>Spermatophyta</taxon>
        <taxon>Magnoliopsida</taxon>
        <taxon>eudicotyledons</taxon>
        <taxon>Gunneridae</taxon>
        <taxon>Pentapetalae</taxon>
        <taxon>rosids</taxon>
        <taxon>fabids</taxon>
        <taxon>Rosales</taxon>
        <taxon>Rosaceae</taxon>
        <taxon>Amygdaloideae</taxon>
        <taxon>Maleae</taxon>
        <taxon>Malus</taxon>
    </lineage>
</organism>
<gene>
    <name evidence="1" type="ORF">C1H46_038009</name>
</gene>